<name>A0A7J6EC35_CANSA</name>
<evidence type="ECO:0000313" key="2">
    <source>
        <dbReference type="EMBL" id="KAF4356003.1"/>
    </source>
</evidence>
<proteinExistence type="predicted"/>
<protein>
    <submittedName>
        <fullName evidence="2">Uncharacterized protein</fullName>
    </submittedName>
</protein>
<feature type="transmembrane region" description="Helical" evidence="1">
    <location>
        <begin position="53"/>
        <end position="75"/>
    </location>
</feature>
<reference evidence="2 3" key="1">
    <citation type="journal article" date="2020" name="bioRxiv">
        <title>Sequence and annotation of 42 cannabis genomes reveals extensive copy number variation in cannabinoid synthesis and pathogen resistance genes.</title>
        <authorList>
            <person name="Mckernan K.J."/>
            <person name="Helbert Y."/>
            <person name="Kane L.T."/>
            <person name="Ebling H."/>
            <person name="Zhang L."/>
            <person name="Liu B."/>
            <person name="Eaton Z."/>
            <person name="Mclaughlin S."/>
            <person name="Kingan S."/>
            <person name="Baybayan P."/>
            <person name="Concepcion G."/>
            <person name="Jordan M."/>
            <person name="Riva A."/>
            <person name="Barbazuk W."/>
            <person name="Harkins T."/>
        </authorList>
    </citation>
    <scope>NUCLEOTIDE SEQUENCE [LARGE SCALE GENOMIC DNA]</scope>
    <source>
        <strain evidence="3">cv. Jamaican Lion 4</strain>
        <tissue evidence="2">Leaf</tissue>
    </source>
</reference>
<sequence>MEVNFTISATSRTFLFVDFFSLGIFLFNPSTVELDLTRAQSVDIKPHFARNNLIVGLLVGPGLGAGVGLLVGPGLGAGVQQLQQFPPQLPNCPDEELELEVQKMKNCLQQQIPVVGIRECRLH</sequence>
<dbReference type="AlphaFoldDB" id="A0A7J6EC35"/>
<comment type="caution">
    <text evidence="2">The sequence shown here is derived from an EMBL/GenBank/DDBJ whole genome shotgun (WGS) entry which is preliminary data.</text>
</comment>
<organism evidence="2 3">
    <name type="scientific">Cannabis sativa</name>
    <name type="common">Hemp</name>
    <name type="synonym">Marijuana</name>
    <dbReference type="NCBI Taxonomy" id="3483"/>
    <lineage>
        <taxon>Eukaryota</taxon>
        <taxon>Viridiplantae</taxon>
        <taxon>Streptophyta</taxon>
        <taxon>Embryophyta</taxon>
        <taxon>Tracheophyta</taxon>
        <taxon>Spermatophyta</taxon>
        <taxon>Magnoliopsida</taxon>
        <taxon>eudicotyledons</taxon>
        <taxon>Gunneridae</taxon>
        <taxon>Pentapetalae</taxon>
        <taxon>rosids</taxon>
        <taxon>fabids</taxon>
        <taxon>Rosales</taxon>
        <taxon>Cannabaceae</taxon>
        <taxon>Cannabis</taxon>
    </lineage>
</organism>
<keyword evidence="1" id="KW-1133">Transmembrane helix</keyword>
<evidence type="ECO:0000256" key="1">
    <source>
        <dbReference type="SAM" id="Phobius"/>
    </source>
</evidence>
<keyword evidence="1" id="KW-0812">Transmembrane</keyword>
<evidence type="ECO:0000313" key="3">
    <source>
        <dbReference type="Proteomes" id="UP000525078"/>
    </source>
</evidence>
<dbReference type="Proteomes" id="UP000525078">
    <property type="component" value="Unassembled WGS sequence"/>
</dbReference>
<feature type="transmembrane region" description="Helical" evidence="1">
    <location>
        <begin position="12"/>
        <end position="32"/>
    </location>
</feature>
<keyword evidence="1" id="KW-0472">Membrane</keyword>
<dbReference type="EMBL" id="JAATIP010000258">
    <property type="protein sequence ID" value="KAF4356003.1"/>
    <property type="molecule type" value="Genomic_DNA"/>
</dbReference>
<gene>
    <name evidence="2" type="ORF">F8388_026006</name>
</gene>
<accession>A0A7J6EC35</accession>